<proteinExistence type="predicted"/>
<comment type="caution">
    <text evidence="2">The sequence shown here is derived from an EMBL/GenBank/DDBJ whole genome shotgun (WGS) entry which is preliminary data.</text>
</comment>
<feature type="domain" description="DUF4440" evidence="1">
    <location>
        <begin position="15"/>
        <end position="121"/>
    </location>
</feature>
<organism evidence="2 3">
    <name type="scientific">Streptomyces thinghirensis</name>
    <dbReference type="NCBI Taxonomy" id="551547"/>
    <lineage>
        <taxon>Bacteria</taxon>
        <taxon>Bacillati</taxon>
        <taxon>Actinomycetota</taxon>
        <taxon>Actinomycetes</taxon>
        <taxon>Kitasatosporales</taxon>
        <taxon>Streptomycetaceae</taxon>
        <taxon>Streptomyces</taxon>
    </lineage>
</organism>
<protein>
    <recommendedName>
        <fullName evidence="1">DUF4440 domain-containing protein</fullName>
    </recommendedName>
</protein>
<dbReference type="EMBL" id="BAABJR010000023">
    <property type="protein sequence ID" value="GAA5215803.1"/>
    <property type="molecule type" value="Genomic_DNA"/>
</dbReference>
<dbReference type="Gene3D" id="3.10.450.50">
    <property type="match status" value="1"/>
</dbReference>
<evidence type="ECO:0000313" key="3">
    <source>
        <dbReference type="Proteomes" id="UP001499878"/>
    </source>
</evidence>
<name>A0ABP9TEZ6_9ACTN</name>
<dbReference type="RefSeq" id="WP_345636889.1">
    <property type="nucleotide sequence ID" value="NZ_BAABJR010000023.1"/>
</dbReference>
<evidence type="ECO:0000259" key="1">
    <source>
        <dbReference type="Pfam" id="PF14534"/>
    </source>
</evidence>
<keyword evidence="3" id="KW-1185">Reference proteome</keyword>
<sequence>MTAENTTTTETVATIRTLEDARYAAVIAGDIDAFTDLAHPDLAYTHSNAQVDTLDSYRDKLRSGFYVYHRIDHPVDRIIVTGDAAVVIGEMHADITAGGVRKTLANRCMAVWVRENGTWLLLGYQPTVLPEEVR</sequence>
<reference evidence="3" key="1">
    <citation type="journal article" date="2019" name="Int. J. Syst. Evol. Microbiol.">
        <title>The Global Catalogue of Microorganisms (GCM) 10K type strain sequencing project: providing services to taxonomists for standard genome sequencing and annotation.</title>
        <authorList>
            <consortium name="The Broad Institute Genomics Platform"/>
            <consortium name="The Broad Institute Genome Sequencing Center for Infectious Disease"/>
            <person name="Wu L."/>
            <person name="Ma J."/>
        </authorList>
    </citation>
    <scope>NUCLEOTIDE SEQUENCE [LARGE SCALE GENOMIC DNA]</scope>
    <source>
        <strain evidence="3">JCM 18306</strain>
    </source>
</reference>
<dbReference type="Proteomes" id="UP001499878">
    <property type="component" value="Unassembled WGS sequence"/>
</dbReference>
<dbReference type="SUPFAM" id="SSF54427">
    <property type="entry name" value="NTF2-like"/>
    <property type="match status" value="1"/>
</dbReference>
<accession>A0ABP9TEZ6</accession>
<gene>
    <name evidence="2" type="ORF">GCM10023323_66290</name>
</gene>
<dbReference type="InterPro" id="IPR032710">
    <property type="entry name" value="NTF2-like_dom_sf"/>
</dbReference>
<dbReference type="Pfam" id="PF14534">
    <property type="entry name" value="DUF4440"/>
    <property type="match status" value="1"/>
</dbReference>
<dbReference type="InterPro" id="IPR027843">
    <property type="entry name" value="DUF4440"/>
</dbReference>
<evidence type="ECO:0000313" key="2">
    <source>
        <dbReference type="EMBL" id="GAA5215803.1"/>
    </source>
</evidence>